<reference evidence="2" key="1">
    <citation type="submission" date="2015-12" db="EMBL/GenBank/DDBJ databases">
        <title>Gene expression during late stages of embryo sac development: a critical building block for successful pollen-pistil interactions.</title>
        <authorList>
            <person name="Liu Y."/>
            <person name="Joly V."/>
            <person name="Sabar M."/>
            <person name="Matton D.P."/>
        </authorList>
    </citation>
    <scope>NUCLEOTIDE SEQUENCE</scope>
</reference>
<protein>
    <submittedName>
        <fullName evidence="2">Putative ovule protein</fullName>
    </submittedName>
</protein>
<feature type="transmembrane region" description="Helical" evidence="1">
    <location>
        <begin position="45"/>
        <end position="61"/>
    </location>
</feature>
<name>A0A0V0H3R9_SOLCH</name>
<keyword evidence="1" id="KW-0472">Membrane</keyword>
<keyword evidence="1" id="KW-0812">Transmembrane</keyword>
<evidence type="ECO:0000313" key="2">
    <source>
        <dbReference type="EMBL" id="JAP15058.1"/>
    </source>
</evidence>
<proteinExistence type="predicted"/>
<dbReference type="EMBL" id="GEDG01025713">
    <property type="protein sequence ID" value="JAP15058.1"/>
    <property type="molecule type" value="Transcribed_RNA"/>
</dbReference>
<dbReference type="AlphaFoldDB" id="A0A0V0H3R9"/>
<accession>A0A0V0H3R9</accession>
<sequence>MTMLMTYDSFKGFYYDLAWSCISCSNVLICSCFMFSYIFSYFVHFMYYAYLCLHCVIMYASPTPSRG</sequence>
<keyword evidence="1" id="KW-1133">Transmembrane helix</keyword>
<evidence type="ECO:0000256" key="1">
    <source>
        <dbReference type="SAM" id="Phobius"/>
    </source>
</evidence>
<feature type="transmembrane region" description="Helical" evidence="1">
    <location>
        <begin position="12"/>
        <end position="39"/>
    </location>
</feature>
<organism evidence="2">
    <name type="scientific">Solanum chacoense</name>
    <name type="common">Chaco potato</name>
    <dbReference type="NCBI Taxonomy" id="4108"/>
    <lineage>
        <taxon>Eukaryota</taxon>
        <taxon>Viridiplantae</taxon>
        <taxon>Streptophyta</taxon>
        <taxon>Embryophyta</taxon>
        <taxon>Tracheophyta</taxon>
        <taxon>Spermatophyta</taxon>
        <taxon>Magnoliopsida</taxon>
        <taxon>eudicotyledons</taxon>
        <taxon>Gunneridae</taxon>
        <taxon>Pentapetalae</taxon>
        <taxon>asterids</taxon>
        <taxon>lamiids</taxon>
        <taxon>Solanales</taxon>
        <taxon>Solanaceae</taxon>
        <taxon>Solanoideae</taxon>
        <taxon>Solaneae</taxon>
        <taxon>Solanum</taxon>
    </lineage>
</organism>